<name>A0A0C2ILA0_THEKT</name>
<dbReference type="GO" id="GO:0030496">
    <property type="term" value="C:midbody"/>
    <property type="evidence" value="ECO:0007669"/>
    <property type="project" value="TreeGrafter"/>
</dbReference>
<dbReference type="GO" id="GO:0007266">
    <property type="term" value="P:Rho protein signal transduction"/>
    <property type="evidence" value="ECO:0007669"/>
    <property type="project" value="TreeGrafter"/>
</dbReference>
<dbReference type="GO" id="GO:0051256">
    <property type="term" value="P:mitotic spindle midzone assembly"/>
    <property type="evidence" value="ECO:0007669"/>
    <property type="project" value="TreeGrafter"/>
</dbReference>
<feature type="domain" description="Rho-GAP" evidence="2">
    <location>
        <begin position="54"/>
        <end position="229"/>
    </location>
</feature>
<dbReference type="GO" id="GO:0051233">
    <property type="term" value="C:spindle midzone"/>
    <property type="evidence" value="ECO:0007669"/>
    <property type="project" value="TreeGrafter"/>
</dbReference>
<protein>
    <submittedName>
        <fullName evidence="3">Rac GTPase-activating protein 1</fullName>
    </submittedName>
</protein>
<dbReference type="Gene3D" id="1.10.555.10">
    <property type="entry name" value="Rho GTPase activation protein"/>
    <property type="match status" value="1"/>
</dbReference>
<accession>A0A0C2ILA0</accession>
<organism evidence="3 4">
    <name type="scientific">Thelohanellus kitauei</name>
    <name type="common">Myxosporean</name>
    <dbReference type="NCBI Taxonomy" id="669202"/>
    <lineage>
        <taxon>Eukaryota</taxon>
        <taxon>Metazoa</taxon>
        <taxon>Cnidaria</taxon>
        <taxon>Myxozoa</taxon>
        <taxon>Myxosporea</taxon>
        <taxon>Bivalvulida</taxon>
        <taxon>Platysporina</taxon>
        <taxon>Myxobolidae</taxon>
        <taxon>Thelohanellus</taxon>
    </lineage>
</organism>
<feature type="chain" id="PRO_5002150523" evidence="1">
    <location>
        <begin position="20"/>
        <end position="261"/>
    </location>
</feature>
<gene>
    <name evidence="3" type="ORF">RF11_12030</name>
</gene>
<dbReference type="InterPro" id="IPR000198">
    <property type="entry name" value="RhoGAP_dom"/>
</dbReference>
<keyword evidence="4" id="KW-1185">Reference proteome</keyword>
<dbReference type="GO" id="GO:0097149">
    <property type="term" value="C:centralspindlin complex"/>
    <property type="evidence" value="ECO:0007669"/>
    <property type="project" value="TreeGrafter"/>
</dbReference>
<dbReference type="OrthoDB" id="2218807at2759"/>
<feature type="signal peptide" evidence="1">
    <location>
        <begin position="1"/>
        <end position="19"/>
    </location>
</feature>
<dbReference type="Proteomes" id="UP000031668">
    <property type="component" value="Unassembled WGS sequence"/>
</dbReference>
<dbReference type="PANTHER" id="PTHR46199">
    <property type="entry name" value="RAC GTPASE-ACTIVATING PROTEIN 1"/>
    <property type="match status" value="1"/>
</dbReference>
<dbReference type="SUPFAM" id="SSF48350">
    <property type="entry name" value="GTPase activation domain, GAP"/>
    <property type="match status" value="1"/>
</dbReference>
<sequence length="261" mass="29433">MRSSRIFLLIITGLYSAQANKLFKVVKRIRGSSGSSSNEDLSSAVPSYKIEDFSPLYHFPKVPSFIIKYTKDIESLAVDHKSIYRVPGRKIVYDALVDTYLRTHKIDMEMYGINDLASAVKRFLSILDEPLLTFGLQEIFLRLAKRGDKFRIQEAIKKLPTPNRDTLAYMIIHLHTIVAAGNLGNQGIENLAISFGEAFYRIDVGASLDTINNPNKVNLALLSIDTEFYIKMLQLTFTDELFSTSSANSANYEQTVTQTIM</sequence>
<evidence type="ECO:0000256" key="1">
    <source>
        <dbReference type="SAM" id="SignalP"/>
    </source>
</evidence>
<dbReference type="PANTHER" id="PTHR46199:SF3">
    <property type="entry name" value="RAC GTPASE-ACTIVATING PROTEIN 1"/>
    <property type="match status" value="1"/>
</dbReference>
<evidence type="ECO:0000313" key="3">
    <source>
        <dbReference type="EMBL" id="KII66204.1"/>
    </source>
</evidence>
<dbReference type="GO" id="GO:0005096">
    <property type="term" value="F:GTPase activator activity"/>
    <property type="evidence" value="ECO:0007669"/>
    <property type="project" value="TreeGrafter"/>
</dbReference>
<dbReference type="GO" id="GO:0000281">
    <property type="term" value="P:mitotic cytokinesis"/>
    <property type="evidence" value="ECO:0007669"/>
    <property type="project" value="TreeGrafter"/>
</dbReference>
<keyword evidence="1" id="KW-0732">Signal</keyword>
<dbReference type="SMART" id="SM00324">
    <property type="entry name" value="RhoGAP"/>
    <property type="match status" value="1"/>
</dbReference>
<evidence type="ECO:0000313" key="4">
    <source>
        <dbReference type="Proteomes" id="UP000031668"/>
    </source>
</evidence>
<dbReference type="GO" id="GO:0032154">
    <property type="term" value="C:cleavage furrow"/>
    <property type="evidence" value="ECO:0007669"/>
    <property type="project" value="TreeGrafter"/>
</dbReference>
<dbReference type="InterPro" id="IPR008936">
    <property type="entry name" value="Rho_GTPase_activation_prot"/>
</dbReference>
<comment type="caution">
    <text evidence="3">The sequence shown here is derived from an EMBL/GenBank/DDBJ whole genome shotgun (WGS) entry which is preliminary data.</text>
</comment>
<dbReference type="PROSITE" id="PS50238">
    <property type="entry name" value="RHOGAP"/>
    <property type="match status" value="1"/>
</dbReference>
<dbReference type="AlphaFoldDB" id="A0A0C2ILA0"/>
<evidence type="ECO:0000259" key="2">
    <source>
        <dbReference type="PROSITE" id="PS50238"/>
    </source>
</evidence>
<proteinExistence type="predicted"/>
<dbReference type="GO" id="GO:0005634">
    <property type="term" value="C:nucleus"/>
    <property type="evidence" value="ECO:0007669"/>
    <property type="project" value="TreeGrafter"/>
</dbReference>
<reference evidence="3 4" key="1">
    <citation type="journal article" date="2014" name="Genome Biol. Evol.">
        <title>The genome of the myxosporean Thelohanellus kitauei shows adaptations to nutrient acquisition within its fish host.</title>
        <authorList>
            <person name="Yang Y."/>
            <person name="Xiong J."/>
            <person name="Zhou Z."/>
            <person name="Huo F."/>
            <person name="Miao W."/>
            <person name="Ran C."/>
            <person name="Liu Y."/>
            <person name="Zhang J."/>
            <person name="Feng J."/>
            <person name="Wang M."/>
            <person name="Wang M."/>
            <person name="Wang L."/>
            <person name="Yao B."/>
        </authorList>
    </citation>
    <scope>NUCLEOTIDE SEQUENCE [LARGE SCALE GENOMIC DNA]</scope>
    <source>
        <strain evidence="3">Wuqing</strain>
    </source>
</reference>
<dbReference type="EMBL" id="JWZT01003604">
    <property type="protein sequence ID" value="KII66204.1"/>
    <property type="molecule type" value="Genomic_DNA"/>
</dbReference>
<dbReference type="Pfam" id="PF00620">
    <property type="entry name" value="RhoGAP"/>
    <property type="match status" value="1"/>
</dbReference>